<evidence type="ECO:0000313" key="6">
    <source>
        <dbReference type="Proteomes" id="UP001596473"/>
    </source>
</evidence>
<feature type="signal peptide" evidence="3">
    <location>
        <begin position="1"/>
        <end position="18"/>
    </location>
</feature>
<comment type="caution">
    <text evidence="5">The sequence shown here is derived from an EMBL/GenBank/DDBJ whole genome shotgun (WGS) entry which is preliminary data.</text>
</comment>
<organism evidence="5 6">
    <name type="scientific">Iodobacter arcticus</name>
    <dbReference type="NCBI Taxonomy" id="590593"/>
    <lineage>
        <taxon>Bacteria</taxon>
        <taxon>Pseudomonadati</taxon>
        <taxon>Pseudomonadota</taxon>
        <taxon>Betaproteobacteria</taxon>
        <taxon>Neisseriales</taxon>
        <taxon>Chitinibacteraceae</taxon>
        <taxon>Iodobacter</taxon>
    </lineage>
</organism>
<sequence>MRLLSALLCLLIAAHGHAEIKPGVMIDFAAGRSQHSNSRTSEYDAAFSGQIAYQINPYFAIEGQFVALGIVSPLFDSLTTMFDKEAYYTPSANYGVSAIGSLPINERFDLQAKLGIGRTRFESGRLGAKDYYKTDSNVGLALRMALGSHWALKIEHQYFNQAKVNTTLLGGQYHF</sequence>
<dbReference type="Gene3D" id="2.40.160.20">
    <property type="match status" value="1"/>
</dbReference>
<dbReference type="SUPFAM" id="SSF56925">
    <property type="entry name" value="OMPA-like"/>
    <property type="match status" value="1"/>
</dbReference>
<dbReference type="InterPro" id="IPR027385">
    <property type="entry name" value="Beta-barrel_OMP"/>
</dbReference>
<comment type="subcellular location">
    <subcellularLocation>
        <location evidence="1">Cell outer membrane</location>
    </subcellularLocation>
</comment>
<evidence type="ECO:0000256" key="2">
    <source>
        <dbReference type="ARBA" id="ARBA00022729"/>
    </source>
</evidence>
<evidence type="ECO:0000313" key="5">
    <source>
        <dbReference type="EMBL" id="MFC7421700.1"/>
    </source>
</evidence>
<dbReference type="RefSeq" id="WP_380189234.1">
    <property type="nucleotide sequence ID" value="NZ_JBHTBQ010000044.1"/>
</dbReference>
<dbReference type="InterPro" id="IPR011250">
    <property type="entry name" value="OMP/PagP_B-barrel"/>
</dbReference>
<name>A0ABW2R335_9NEIS</name>
<evidence type="ECO:0000259" key="4">
    <source>
        <dbReference type="Pfam" id="PF13505"/>
    </source>
</evidence>
<evidence type="ECO:0000256" key="1">
    <source>
        <dbReference type="ARBA" id="ARBA00004442"/>
    </source>
</evidence>
<keyword evidence="6" id="KW-1185">Reference proteome</keyword>
<protein>
    <submittedName>
        <fullName evidence="5">Outer membrane beta-barrel protein</fullName>
    </submittedName>
</protein>
<gene>
    <name evidence="5" type="ORF">ACFQNF_17705</name>
</gene>
<keyword evidence="2 3" id="KW-0732">Signal</keyword>
<evidence type="ECO:0000256" key="3">
    <source>
        <dbReference type="SAM" id="SignalP"/>
    </source>
</evidence>
<feature type="chain" id="PRO_5046872441" evidence="3">
    <location>
        <begin position="19"/>
        <end position="175"/>
    </location>
</feature>
<proteinExistence type="predicted"/>
<dbReference type="Pfam" id="PF13505">
    <property type="entry name" value="OMP_b-brl"/>
    <property type="match status" value="1"/>
</dbReference>
<dbReference type="EMBL" id="JBHTBQ010000044">
    <property type="protein sequence ID" value="MFC7421700.1"/>
    <property type="molecule type" value="Genomic_DNA"/>
</dbReference>
<feature type="domain" description="Outer membrane protein beta-barrel" evidence="4">
    <location>
        <begin position="6"/>
        <end position="165"/>
    </location>
</feature>
<reference evidence="6" key="1">
    <citation type="journal article" date="2019" name="Int. J. Syst. Evol. Microbiol.">
        <title>The Global Catalogue of Microorganisms (GCM) 10K type strain sequencing project: providing services to taxonomists for standard genome sequencing and annotation.</title>
        <authorList>
            <consortium name="The Broad Institute Genomics Platform"/>
            <consortium name="The Broad Institute Genome Sequencing Center for Infectious Disease"/>
            <person name="Wu L."/>
            <person name="Ma J."/>
        </authorList>
    </citation>
    <scope>NUCLEOTIDE SEQUENCE [LARGE SCALE GENOMIC DNA]</scope>
    <source>
        <strain evidence="6">CCUG 62945</strain>
    </source>
</reference>
<accession>A0ABW2R335</accession>
<dbReference type="Proteomes" id="UP001596473">
    <property type="component" value="Unassembled WGS sequence"/>
</dbReference>